<gene>
    <name evidence="2" type="ORF">ET495_12310</name>
</gene>
<dbReference type="InterPro" id="IPR021224">
    <property type="entry name" value="DUF2690"/>
</dbReference>
<dbReference type="EMBL" id="CP035495">
    <property type="protein sequence ID" value="QAY64882.1"/>
    <property type="molecule type" value="Genomic_DNA"/>
</dbReference>
<dbReference type="AlphaFoldDB" id="A0A4P6EQ04"/>
<feature type="compositionally biased region" description="Low complexity" evidence="1">
    <location>
        <begin position="1"/>
        <end position="20"/>
    </location>
</feature>
<feature type="compositionally biased region" description="Basic residues" evidence="1">
    <location>
        <begin position="21"/>
        <end position="36"/>
    </location>
</feature>
<sequence length="212" mass="22647">MARAPRAAPCGRAGRVLGRQRAGRRRRPGRRRRRRLAPGSGPVRATPQPARSHGPPAVRRHTRERVRRRALHRGRPLLVARPHHPRVDRPGQGSARPGLGDDPYVAGCLDDAIAVAATSQADGTVLQLMWSQACSANWGRITLPQETDLTTASVTATVATTEDAGRAQKSVATGQQTVYTPILVVEVTDQACAAGQWTVDGVTTTADQPACA</sequence>
<dbReference type="Proteomes" id="UP000291758">
    <property type="component" value="Chromosome"/>
</dbReference>
<evidence type="ECO:0000256" key="1">
    <source>
        <dbReference type="SAM" id="MobiDB-lite"/>
    </source>
</evidence>
<accession>A0A4P6EQ04</accession>
<dbReference type="OrthoDB" id="4988873at2"/>
<feature type="compositionally biased region" description="Basic residues" evidence="1">
    <location>
        <begin position="58"/>
        <end position="86"/>
    </location>
</feature>
<protein>
    <submittedName>
        <fullName evidence="2">DUF2690 domain-containing protein</fullName>
    </submittedName>
</protein>
<organism evidence="2 3">
    <name type="scientific">Xylanimonas allomyrinae</name>
    <dbReference type="NCBI Taxonomy" id="2509459"/>
    <lineage>
        <taxon>Bacteria</taxon>
        <taxon>Bacillati</taxon>
        <taxon>Actinomycetota</taxon>
        <taxon>Actinomycetes</taxon>
        <taxon>Micrococcales</taxon>
        <taxon>Promicromonosporaceae</taxon>
        <taxon>Xylanimonas</taxon>
    </lineage>
</organism>
<evidence type="ECO:0000313" key="3">
    <source>
        <dbReference type="Proteomes" id="UP000291758"/>
    </source>
</evidence>
<reference evidence="2 3" key="1">
    <citation type="submission" date="2019-01" db="EMBL/GenBank/DDBJ databases">
        <title>Genome sequencing of strain 2JSPR-7.</title>
        <authorList>
            <person name="Heo J."/>
            <person name="Kim S.-J."/>
            <person name="Kim J.-S."/>
            <person name="Hong S.-B."/>
            <person name="Kwon S.-W."/>
        </authorList>
    </citation>
    <scope>NUCLEOTIDE SEQUENCE [LARGE SCALE GENOMIC DNA]</scope>
    <source>
        <strain evidence="2 3">2JSPR-7</strain>
    </source>
</reference>
<dbReference type="Pfam" id="PF10901">
    <property type="entry name" value="DUF2690"/>
    <property type="match status" value="1"/>
</dbReference>
<dbReference type="KEGG" id="xyl:ET495_12310"/>
<evidence type="ECO:0000313" key="2">
    <source>
        <dbReference type="EMBL" id="QAY64882.1"/>
    </source>
</evidence>
<proteinExistence type="predicted"/>
<feature type="region of interest" description="Disordered" evidence="1">
    <location>
        <begin position="1"/>
        <end position="99"/>
    </location>
</feature>
<name>A0A4P6EQ04_9MICO</name>
<keyword evidence="3" id="KW-1185">Reference proteome</keyword>